<gene>
    <name evidence="1" type="ORF">LGLO00237_LOCUS17314</name>
</gene>
<dbReference type="EMBL" id="HBIV01024095">
    <property type="protein sequence ID" value="CAE0665709.1"/>
    <property type="molecule type" value="Transcribed_RNA"/>
</dbReference>
<evidence type="ECO:0000313" key="1">
    <source>
        <dbReference type="EMBL" id="CAE0665709.1"/>
    </source>
</evidence>
<reference evidence="1" key="1">
    <citation type="submission" date="2021-01" db="EMBL/GenBank/DDBJ databases">
        <authorList>
            <person name="Corre E."/>
            <person name="Pelletier E."/>
            <person name="Niang G."/>
            <person name="Scheremetjew M."/>
            <person name="Finn R."/>
            <person name="Kale V."/>
            <person name="Holt S."/>
            <person name="Cochrane G."/>
            <person name="Meng A."/>
            <person name="Brown T."/>
            <person name="Cohen L."/>
        </authorList>
    </citation>
    <scope>NUCLEOTIDE SEQUENCE</scope>
    <source>
        <strain evidence="1">CCCM811</strain>
    </source>
</reference>
<organism evidence="1">
    <name type="scientific">Lotharella globosa</name>
    <dbReference type="NCBI Taxonomy" id="91324"/>
    <lineage>
        <taxon>Eukaryota</taxon>
        <taxon>Sar</taxon>
        <taxon>Rhizaria</taxon>
        <taxon>Cercozoa</taxon>
        <taxon>Chlorarachniophyceae</taxon>
        <taxon>Lotharella</taxon>
    </lineage>
</organism>
<dbReference type="AlphaFoldDB" id="A0A7S3YY67"/>
<name>A0A7S3YY67_9EUKA</name>
<proteinExistence type="predicted"/>
<protein>
    <submittedName>
        <fullName evidence="1">Uncharacterized protein</fullName>
    </submittedName>
</protein>
<accession>A0A7S3YY67</accession>
<sequence>MYAVASDMGRDAANEVMAMFLSMAPARKDQIATTDTKGVSTLLGEKYGGFWDVFIMGPKFSYSVYCRNYVQLSTSKIEVLVCKESDEPFDTSGRGVDCDTPGFSVSINDTIAPSETTLPEEMRVVLREQLPGSKGERLIDMLKQADFNENNIAESLRRKVEAEYGGMWNIIVEEEKTANVQGFFYDYRRQVSVETLDFRWVLFAFDRRCRTRGLFA</sequence>